<dbReference type="PANTHER" id="PTHR20857:SF23">
    <property type="entry name" value="THIAMINE BIOSYNTHETIC BIFUNCTIONAL ENZYME"/>
    <property type="match status" value="1"/>
</dbReference>
<sequence length="215" mass="24343">MEIRGKAKRNMGSGIYLIVDPAMDESILMNKLNLCLSEKLAAVQIWDNFKVNQNIIELINRICEQCHAKNIPVLINNRWELLNNSLLDGVHFDDIPKDYTSIVRSVIHPFISGLTCNNDLTHVEWASKNKLDYISFCSIFQSQTANSCEIVNFRTIHHTSKNYGLPIYLAGGIKPENLHRLDELKYTGIAVVSGIMSSDAPNESIKKYAHKLNNL</sequence>
<dbReference type="GO" id="GO:0005737">
    <property type="term" value="C:cytoplasm"/>
    <property type="evidence" value="ECO:0007669"/>
    <property type="project" value="TreeGrafter"/>
</dbReference>
<organism evidence="4 5">
    <name type="scientific">Arenibacter palladensis</name>
    <dbReference type="NCBI Taxonomy" id="237373"/>
    <lineage>
        <taxon>Bacteria</taxon>
        <taxon>Pseudomonadati</taxon>
        <taxon>Bacteroidota</taxon>
        <taxon>Flavobacteriia</taxon>
        <taxon>Flavobacteriales</taxon>
        <taxon>Flavobacteriaceae</taxon>
        <taxon>Arenibacter</taxon>
    </lineage>
</organism>
<dbReference type="GO" id="GO:0009228">
    <property type="term" value="P:thiamine biosynthetic process"/>
    <property type="evidence" value="ECO:0007669"/>
    <property type="project" value="UniProtKB-KW"/>
</dbReference>
<feature type="domain" description="Thiamine phosphate synthase/TenI" evidence="3">
    <location>
        <begin position="15"/>
        <end position="195"/>
    </location>
</feature>
<dbReference type="InterPro" id="IPR022998">
    <property type="entry name" value="ThiamineP_synth_TenI"/>
</dbReference>
<evidence type="ECO:0000313" key="4">
    <source>
        <dbReference type="EMBL" id="SHF01052.1"/>
    </source>
</evidence>
<dbReference type="InterPro" id="IPR036206">
    <property type="entry name" value="ThiamineP_synth_sf"/>
</dbReference>
<dbReference type="EMBL" id="FQUX01000002">
    <property type="protein sequence ID" value="SHF01052.1"/>
    <property type="molecule type" value="Genomic_DNA"/>
</dbReference>
<evidence type="ECO:0000259" key="3">
    <source>
        <dbReference type="Pfam" id="PF02581"/>
    </source>
</evidence>
<name>A0A1M4Y6G7_9FLAO</name>
<evidence type="ECO:0000256" key="1">
    <source>
        <dbReference type="ARBA" id="ARBA00004948"/>
    </source>
</evidence>
<accession>A0A1M4Y6G7</accession>
<dbReference type="PANTHER" id="PTHR20857">
    <property type="entry name" value="THIAMINE-PHOSPHATE PYROPHOSPHORYLASE"/>
    <property type="match status" value="1"/>
</dbReference>
<dbReference type="Gene3D" id="3.20.20.70">
    <property type="entry name" value="Aldolase class I"/>
    <property type="match status" value="1"/>
</dbReference>
<gene>
    <name evidence="4" type="ORF">SAMN03080594_102326</name>
</gene>
<evidence type="ECO:0000256" key="2">
    <source>
        <dbReference type="ARBA" id="ARBA00022977"/>
    </source>
</evidence>
<evidence type="ECO:0000313" key="5">
    <source>
        <dbReference type="Proteomes" id="UP000184406"/>
    </source>
</evidence>
<dbReference type="OrthoDB" id="9810880at2"/>
<dbReference type="AlphaFoldDB" id="A0A1M4Y6G7"/>
<dbReference type="Pfam" id="PF02581">
    <property type="entry name" value="TMP-TENI"/>
    <property type="match status" value="1"/>
</dbReference>
<dbReference type="RefSeq" id="WP_084532531.1">
    <property type="nucleotide sequence ID" value="NZ_FQUX01000002.1"/>
</dbReference>
<comment type="pathway">
    <text evidence="1">Cofactor biosynthesis; thiamine diphosphate biosynthesis.</text>
</comment>
<reference evidence="5" key="1">
    <citation type="submission" date="2016-11" db="EMBL/GenBank/DDBJ databases">
        <authorList>
            <person name="Varghese N."/>
            <person name="Submissions S."/>
        </authorList>
    </citation>
    <scope>NUCLEOTIDE SEQUENCE [LARGE SCALE GENOMIC DNA]</scope>
    <source>
        <strain evidence="5">DSM 17539</strain>
    </source>
</reference>
<dbReference type="SUPFAM" id="SSF51391">
    <property type="entry name" value="Thiamin phosphate synthase"/>
    <property type="match status" value="1"/>
</dbReference>
<dbReference type="GO" id="GO:0004789">
    <property type="term" value="F:thiamine-phosphate diphosphorylase activity"/>
    <property type="evidence" value="ECO:0007669"/>
    <property type="project" value="TreeGrafter"/>
</dbReference>
<proteinExistence type="predicted"/>
<keyword evidence="2" id="KW-0784">Thiamine biosynthesis</keyword>
<keyword evidence="5" id="KW-1185">Reference proteome</keyword>
<dbReference type="CDD" id="cd00564">
    <property type="entry name" value="TMP_TenI"/>
    <property type="match status" value="1"/>
</dbReference>
<dbReference type="Proteomes" id="UP000184406">
    <property type="component" value="Unassembled WGS sequence"/>
</dbReference>
<protein>
    <submittedName>
        <fullName evidence="4">Thiamine-phosphate diphosphorylase</fullName>
    </submittedName>
</protein>
<dbReference type="InterPro" id="IPR013785">
    <property type="entry name" value="Aldolase_TIM"/>
</dbReference>